<evidence type="ECO:0008006" key="3">
    <source>
        <dbReference type="Google" id="ProtNLM"/>
    </source>
</evidence>
<sequence length="122" mass="13062">MALASLLVGAVLAAGTQGSATDWPSTLLMDLEAADAALRVSHPGVVDPHNPGFVAQMDGALSVYMDIRPQPLPSGLSRISVPMKVYRGRGRGSNEPYVPDRRYAGDMRDTQALEAWILEGRD</sequence>
<dbReference type="Proteomes" id="UP001290894">
    <property type="component" value="Unassembled WGS sequence"/>
</dbReference>
<gene>
    <name evidence="1" type="ORF">U5F72_04055</name>
</gene>
<reference evidence="1 2" key="1">
    <citation type="submission" date="2023-12" db="EMBL/GenBank/DDBJ databases">
        <title>'Antibacterial potential of Stenotrophomonas maltophilia cystic fibrosis isolates' (manuscript under preparation).</title>
        <authorList>
            <person name="Crisan C.V."/>
            <person name="Pettis M."/>
            <person name="Goldberg J.B."/>
        </authorList>
    </citation>
    <scope>NUCLEOTIDE SEQUENCE [LARGE SCALE GENOMIC DNA]</scope>
    <source>
        <strain evidence="1 2">CCV155</strain>
    </source>
</reference>
<evidence type="ECO:0000313" key="2">
    <source>
        <dbReference type="Proteomes" id="UP001290894"/>
    </source>
</evidence>
<name>A0ABU5MEJ2_9GAMM</name>
<protein>
    <recommendedName>
        <fullName evidence="3">Cytochrome C</fullName>
    </recommendedName>
</protein>
<organism evidence="1 2">
    <name type="scientific">Stenotrophomonas muris</name>
    <dbReference type="NCBI Taxonomy" id="2963283"/>
    <lineage>
        <taxon>Bacteria</taxon>
        <taxon>Pseudomonadati</taxon>
        <taxon>Pseudomonadota</taxon>
        <taxon>Gammaproteobacteria</taxon>
        <taxon>Lysobacterales</taxon>
        <taxon>Lysobacteraceae</taxon>
        <taxon>Stenotrophomonas</taxon>
    </lineage>
</organism>
<proteinExistence type="predicted"/>
<dbReference type="EMBL" id="JAXUAC010000005">
    <property type="protein sequence ID" value="MDZ7510976.1"/>
    <property type="molecule type" value="Genomic_DNA"/>
</dbReference>
<evidence type="ECO:0000313" key="1">
    <source>
        <dbReference type="EMBL" id="MDZ7510976.1"/>
    </source>
</evidence>
<comment type="caution">
    <text evidence="1">The sequence shown here is derived from an EMBL/GenBank/DDBJ whole genome shotgun (WGS) entry which is preliminary data.</text>
</comment>
<keyword evidence="2" id="KW-1185">Reference proteome</keyword>
<accession>A0ABU5MEJ2</accession>